<keyword evidence="8" id="KW-1003">Cell membrane</keyword>
<dbReference type="HAMAP" id="MF_00367">
    <property type="entry name" value="GTPase_Era"/>
    <property type="match status" value="1"/>
</dbReference>
<sequence length="301" mass="33944">MTEKKFRSGFVAIVGRPNVGKSTFMNRILGEKVAIMSPKAQTTRNKIQGIYTTDDVQIIFVDTPGIHKPQNGLDEYMDDAALSTLNEVDVVLFMISAPDKKGPGDQFIMDKLKAVNKPIDLVVNKIDEVHPDQLPSIVASYEDELQFANIFPISATQGNNVAQMITTLEKELPAGPQYYPEDQLSDHPEYFVVGELIREKILELTHDEVPHSVAVVVERMNQHVNGKLQIEATIMVERDGQKGIIIGKGGKMLKEIGIRSRRDIEALLGEKVNLKLWVKVSKDWRDNNRYLKEFGYNKKKL</sequence>
<evidence type="ECO:0000259" key="11">
    <source>
        <dbReference type="PROSITE" id="PS50823"/>
    </source>
</evidence>
<feature type="binding site" evidence="8">
    <location>
        <begin position="62"/>
        <end position="66"/>
    </location>
    <ligand>
        <name>GTP</name>
        <dbReference type="ChEBI" id="CHEBI:37565"/>
    </ligand>
</feature>
<dbReference type="Proteomes" id="UP000051645">
    <property type="component" value="Unassembled WGS sequence"/>
</dbReference>
<evidence type="ECO:0000313" key="14">
    <source>
        <dbReference type="EMBL" id="KRN33947.1"/>
    </source>
</evidence>
<dbReference type="AlphaFoldDB" id="A0A0R2FLR0"/>
<feature type="domain" description="KH type-2" evidence="11">
    <location>
        <begin position="197"/>
        <end position="282"/>
    </location>
</feature>
<dbReference type="PRINTS" id="PR00326">
    <property type="entry name" value="GTP1OBG"/>
</dbReference>
<evidence type="ECO:0000256" key="7">
    <source>
        <dbReference type="ARBA" id="ARBA00023136"/>
    </source>
</evidence>
<keyword evidence="15" id="KW-1185">Reference proteome</keyword>
<feature type="region of interest" description="G2" evidence="9">
    <location>
        <begin position="41"/>
        <end position="45"/>
    </location>
</feature>
<dbReference type="RefSeq" id="WP_057768557.1">
    <property type="nucleotide sequence ID" value="NZ_JQAT01000001.1"/>
</dbReference>
<dbReference type="PANTHER" id="PTHR42698">
    <property type="entry name" value="GTPASE ERA"/>
    <property type="match status" value="1"/>
</dbReference>
<evidence type="ECO:0000256" key="8">
    <source>
        <dbReference type="HAMAP-Rule" id="MF_00367"/>
    </source>
</evidence>
<evidence type="ECO:0000256" key="1">
    <source>
        <dbReference type="ARBA" id="ARBA00007921"/>
    </source>
</evidence>
<evidence type="ECO:0000256" key="2">
    <source>
        <dbReference type="ARBA" id="ARBA00020484"/>
    </source>
</evidence>
<dbReference type="InterPro" id="IPR005225">
    <property type="entry name" value="Small_GTP-bd"/>
</dbReference>
<dbReference type="InterPro" id="IPR027417">
    <property type="entry name" value="P-loop_NTPase"/>
</dbReference>
<protein>
    <recommendedName>
        <fullName evidence="2 8">GTPase Era</fullName>
    </recommendedName>
</protein>
<gene>
    <name evidence="8" type="primary">era</name>
    <name evidence="13" type="ORF">IV38_GL000408</name>
    <name evidence="14" type="ORF">IV40_GL000260</name>
</gene>
<reference evidence="15 16" key="1">
    <citation type="journal article" date="2015" name="Genome Announc.">
        <title>Expanding the biotechnology potential of lactobacilli through comparative genomics of 213 strains and associated genera.</title>
        <authorList>
            <person name="Sun Z."/>
            <person name="Harris H.M."/>
            <person name="McCann A."/>
            <person name="Guo C."/>
            <person name="Argimon S."/>
            <person name="Zhang W."/>
            <person name="Yang X."/>
            <person name="Jeffery I.B."/>
            <person name="Cooney J.C."/>
            <person name="Kagawa T.F."/>
            <person name="Liu W."/>
            <person name="Song Y."/>
            <person name="Salvetti E."/>
            <person name="Wrobel A."/>
            <person name="Rasinkangas P."/>
            <person name="Parkhill J."/>
            <person name="Rea M.C."/>
            <person name="O'Sullivan O."/>
            <person name="Ritari J."/>
            <person name="Douillard F.P."/>
            <person name="Paul Ross R."/>
            <person name="Yang R."/>
            <person name="Briner A.E."/>
            <person name="Felis G.E."/>
            <person name="de Vos W.M."/>
            <person name="Barrangou R."/>
            <person name="Klaenhammer T.R."/>
            <person name="Caufield P.W."/>
            <person name="Cui Y."/>
            <person name="Zhang H."/>
            <person name="O'Toole P.W."/>
        </authorList>
    </citation>
    <scope>NUCLEOTIDE SEQUENCE [LARGE SCALE GENOMIC DNA]</scope>
    <source>
        <strain evidence="13 16">ATCC BAA-66</strain>
        <strain evidence="14 15">DSM 13344</strain>
    </source>
</reference>
<dbReference type="Proteomes" id="UP000051751">
    <property type="component" value="Unassembled WGS sequence"/>
</dbReference>
<feature type="region of interest" description="G4" evidence="9">
    <location>
        <begin position="124"/>
        <end position="127"/>
    </location>
</feature>
<name>A0A0R2FLR0_9LACO</name>
<dbReference type="EMBL" id="JQAZ01000001">
    <property type="protein sequence ID" value="KRN33947.1"/>
    <property type="molecule type" value="Genomic_DNA"/>
</dbReference>
<keyword evidence="8" id="KW-0963">Cytoplasm</keyword>
<organism evidence="13 16">
    <name type="scientific">Lactobacillus selangorensis</name>
    <dbReference type="NCBI Taxonomy" id="81857"/>
    <lineage>
        <taxon>Bacteria</taxon>
        <taxon>Bacillati</taxon>
        <taxon>Bacillota</taxon>
        <taxon>Bacilli</taxon>
        <taxon>Lactobacillales</taxon>
        <taxon>Lactobacillaceae</taxon>
        <taxon>Lactobacillus</taxon>
    </lineage>
</organism>
<dbReference type="InterPro" id="IPR009019">
    <property type="entry name" value="KH_sf_prok-type"/>
</dbReference>
<comment type="function">
    <text evidence="8">An essential GTPase that binds both GDP and GTP, with rapid nucleotide exchange. Plays a role in 16S rRNA processing and 30S ribosomal subunit biogenesis and possibly also in cell cycle regulation and energy metabolism.</text>
</comment>
<dbReference type="SUPFAM" id="SSF52540">
    <property type="entry name" value="P-loop containing nucleoside triphosphate hydrolases"/>
    <property type="match status" value="1"/>
</dbReference>
<keyword evidence="8" id="KW-0699">rRNA-binding</keyword>
<dbReference type="CDD" id="cd04163">
    <property type="entry name" value="Era"/>
    <property type="match status" value="1"/>
</dbReference>
<evidence type="ECO:0000256" key="5">
    <source>
        <dbReference type="ARBA" id="ARBA00022884"/>
    </source>
</evidence>
<comment type="similarity">
    <text evidence="1 8 9 10">Belongs to the TRAFAC class TrmE-Era-EngA-EngB-Septin-like GTPase superfamily. Era GTPase family.</text>
</comment>
<evidence type="ECO:0000256" key="4">
    <source>
        <dbReference type="ARBA" id="ARBA00022741"/>
    </source>
</evidence>
<dbReference type="InterPro" id="IPR015946">
    <property type="entry name" value="KH_dom-like_a/b"/>
</dbReference>
<feature type="binding site" evidence="8">
    <location>
        <begin position="15"/>
        <end position="22"/>
    </location>
    <ligand>
        <name>GTP</name>
        <dbReference type="ChEBI" id="CHEBI:37565"/>
    </ligand>
</feature>
<evidence type="ECO:0000256" key="6">
    <source>
        <dbReference type="ARBA" id="ARBA00023134"/>
    </source>
</evidence>
<feature type="binding site" evidence="8">
    <location>
        <begin position="124"/>
        <end position="127"/>
    </location>
    <ligand>
        <name>GTP</name>
        <dbReference type="ChEBI" id="CHEBI:37565"/>
    </ligand>
</feature>
<accession>A0A0R2FLR0</accession>
<keyword evidence="3 8" id="KW-0690">Ribosome biogenesis</keyword>
<dbReference type="InterPro" id="IPR004044">
    <property type="entry name" value="KH_dom_type_2"/>
</dbReference>
<feature type="region of interest" description="G3" evidence="9">
    <location>
        <begin position="62"/>
        <end position="65"/>
    </location>
</feature>
<comment type="subcellular location">
    <subcellularLocation>
        <location evidence="8">Cytoplasm</location>
    </subcellularLocation>
    <subcellularLocation>
        <location evidence="8">Cell membrane</location>
        <topology evidence="8">Peripheral membrane protein</topology>
    </subcellularLocation>
</comment>
<dbReference type="GO" id="GO:0003924">
    <property type="term" value="F:GTPase activity"/>
    <property type="evidence" value="ECO:0007669"/>
    <property type="project" value="UniProtKB-UniRule"/>
</dbReference>
<keyword evidence="5 8" id="KW-0694">RNA-binding</keyword>
<dbReference type="NCBIfam" id="TIGR00436">
    <property type="entry name" value="era"/>
    <property type="match status" value="1"/>
</dbReference>
<dbReference type="GO" id="GO:0005829">
    <property type="term" value="C:cytosol"/>
    <property type="evidence" value="ECO:0007669"/>
    <property type="project" value="TreeGrafter"/>
</dbReference>
<dbReference type="FunFam" id="3.40.50.300:FF:000094">
    <property type="entry name" value="GTPase Era"/>
    <property type="match status" value="1"/>
</dbReference>
<dbReference type="GO" id="GO:0005886">
    <property type="term" value="C:plasma membrane"/>
    <property type="evidence" value="ECO:0007669"/>
    <property type="project" value="UniProtKB-SubCell"/>
</dbReference>
<dbReference type="FunFam" id="3.30.300.20:FF:000003">
    <property type="entry name" value="GTPase Era"/>
    <property type="match status" value="1"/>
</dbReference>
<dbReference type="PANTHER" id="PTHR42698:SF1">
    <property type="entry name" value="GTPASE ERA, MITOCHONDRIAL"/>
    <property type="match status" value="1"/>
</dbReference>
<evidence type="ECO:0000259" key="12">
    <source>
        <dbReference type="PROSITE" id="PS51713"/>
    </source>
</evidence>
<dbReference type="Gene3D" id="3.40.50.300">
    <property type="entry name" value="P-loop containing nucleotide triphosphate hydrolases"/>
    <property type="match status" value="1"/>
</dbReference>
<dbReference type="Pfam" id="PF07650">
    <property type="entry name" value="KH_2"/>
    <property type="match status" value="1"/>
</dbReference>
<evidence type="ECO:0000256" key="9">
    <source>
        <dbReference type="PROSITE-ProRule" id="PRU01050"/>
    </source>
</evidence>
<keyword evidence="4 8" id="KW-0547">Nucleotide-binding</keyword>
<dbReference type="Pfam" id="PF01926">
    <property type="entry name" value="MMR_HSR1"/>
    <property type="match status" value="1"/>
</dbReference>
<dbReference type="STRING" id="81857.IV38_GL000408"/>
<dbReference type="EMBL" id="JQAT01000001">
    <property type="protein sequence ID" value="KRN29523.1"/>
    <property type="molecule type" value="Genomic_DNA"/>
</dbReference>
<dbReference type="GO" id="GO:0043024">
    <property type="term" value="F:ribosomal small subunit binding"/>
    <property type="evidence" value="ECO:0007669"/>
    <property type="project" value="TreeGrafter"/>
</dbReference>
<dbReference type="PROSITE" id="PS51713">
    <property type="entry name" value="G_ERA"/>
    <property type="match status" value="1"/>
</dbReference>
<dbReference type="NCBIfam" id="NF000908">
    <property type="entry name" value="PRK00089.1"/>
    <property type="match status" value="1"/>
</dbReference>
<dbReference type="OrthoDB" id="9805918at2"/>
<dbReference type="GO" id="GO:0070181">
    <property type="term" value="F:small ribosomal subunit rRNA binding"/>
    <property type="evidence" value="ECO:0007669"/>
    <property type="project" value="UniProtKB-UniRule"/>
</dbReference>
<dbReference type="Gene3D" id="3.30.300.20">
    <property type="match status" value="1"/>
</dbReference>
<proteinExistence type="inferred from homology"/>
<evidence type="ECO:0000313" key="16">
    <source>
        <dbReference type="Proteomes" id="UP000051751"/>
    </source>
</evidence>
<dbReference type="SUPFAM" id="SSF54814">
    <property type="entry name" value="Prokaryotic type KH domain (KH-domain type II)"/>
    <property type="match status" value="1"/>
</dbReference>
<feature type="domain" description="Era-type G" evidence="12">
    <location>
        <begin position="7"/>
        <end position="174"/>
    </location>
</feature>
<keyword evidence="6 8" id="KW-0342">GTP-binding</keyword>
<dbReference type="GO" id="GO:0005525">
    <property type="term" value="F:GTP binding"/>
    <property type="evidence" value="ECO:0007669"/>
    <property type="project" value="UniProtKB-UniRule"/>
</dbReference>
<dbReference type="InterPro" id="IPR006073">
    <property type="entry name" value="GTP-bd"/>
</dbReference>
<evidence type="ECO:0000313" key="15">
    <source>
        <dbReference type="Proteomes" id="UP000051645"/>
    </source>
</evidence>
<dbReference type="NCBIfam" id="TIGR00231">
    <property type="entry name" value="small_GTP"/>
    <property type="match status" value="1"/>
</dbReference>
<dbReference type="InterPro" id="IPR005662">
    <property type="entry name" value="GTPase_Era-like"/>
</dbReference>
<evidence type="ECO:0000313" key="13">
    <source>
        <dbReference type="EMBL" id="KRN29523.1"/>
    </source>
</evidence>
<dbReference type="GO" id="GO:0000028">
    <property type="term" value="P:ribosomal small subunit assembly"/>
    <property type="evidence" value="ECO:0007669"/>
    <property type="project" value="TreeGrafter"/>
</dbReference>
<dbReference type="PROSITE" id="PS50823">
    <property type="entry name" value="KH_TYPE_2"/>
    <property type="match status" value="1"/>
</dbReference>
<feature type="region of interest" description="G1" evidence="9">
    <location>
        <begin position="15"/>
        <end position="22"/>
    </location>
</feature>
<dbReference type="CDD" id="cd22534">
    <property type="entry name" value="KH-II_Era"/>
    <property type="match status" value="1"/>
</dbReference>
<evidence type="ECO:0000256" key="3">
    <source>
        <dbReference type="ARBA" id="ARBA00022517"/>
    </source>
</evidence>
<evidence type="ECO:0000256" key="10">
    <source>
        <dbReference type="RuleBase" id="RU003761"/>
    </source>
</evidence>
<dbReference type="PATRIC" id="fig|81857.3.peg.413"/>
<dbReference type="InterPro" id="IPR030388">
    <property type="entry name" value="G_ERA_dom"/>
</dbReference>
<keyword evidence="7 8" id="KW-0472">Membrane</keyword>
<comment type="caution">
    <text evidence="13">The sequence shown here is derived from an EMBL/GenBank/DDBJ whole genome shotgun (WGS) entry which is preliminary data.</text>
</comment>
<comment type="subunit">
    <text evidence="8">Monomer.</text>
</comment>
<feature type="region of interest" description="G5" evidence="9">
    <location>
        <begin position="153"/>
        <end position="155"/>
    </location>
</feature>